<reference evidence="1 2" key="1">
    <citation type="submission" date="2015-09" db="EMBL/GenBank/DDBJ databases">
        <title>Atta colombica WGS genome.</title>
        <authorList>
            <person name="Nygaard S."/>
            <person name="Hu H."/>
            <person name="Boomsma J."/>
            <person name="Zhang G."/>
        </authorList>
    </citation>
    <scope>NUCLEOTIDE SEQUENCE [LARGE SCALE GENOMIC DNA]</scope>
    <source>
        <strain evidence="1">Treedump-2</strain>
        <tissue evidence="1">Whole body</tissue>
    </source>
</reference>
<organism evidence="1 2">
    <name type="scientific">Atta colombica</name>
    <dbReference type="NCBI Taxonomy" id="520822"/>
    <lineage>
        <taxon>Eukaryota</taxon>
        <taxon>Metazoa</taxon>
        <taxon>Ecdysozoa</taxon>
        <taxon>Arthropoda</taxon>
        <taxon>Hexapoda</taxon>
        <taxon>Insecta</taxon>
        <taxon>Pterygota</taxon>
        <taxon>Neoptera</taxon>
        <taxon>Endopterygota</taxon>
        <taxon>Hymenoptera</taxon>
        <taxon>Apocrita</taxon>
        <taxon>Aculeata</taxon>
        <taxon>Formicoidea</taxon>
        <taxon>Formicidae</taxon>
        <taxon>Myrmicinae</taxon>
        <taxon>Atta</taxon>
    </lineage>
</organism>
<dbReference type="Proteomes" id="UP000078540">
    <property type="component" value="Unassembled WGS sequence"/>
</dbReference>
<evidence type="ECO:0000313" key="1">
    <source>
        <dbReference type="EMBL" id="KYM86079.1"/>
    </source>
</evidence>
<sequence>MKLEEEKSIKQEGLMIDR</sequence>
<name>A0A151I535_9HYME</name>
<dbReference type="AlphaFoldDB" id="A0A151I535"/>
<proteinExistence type="predicted"/>
<protein>
    <submittedName>
        <fullName evidence="1">Uncharacterized protein</fullName>
    </submittedName>
</protein>
<gene>
    <name evidence="1" type="ORF">ALC53_04272</name>
</gene>
<dbReference type="EMBL" id="KQ976445">
    <property type="protein sequence ID" value="KYM86079.1"/>
    <property type="molecule type" value="Genomic_DNA"/>
</dbReference>
<keyword evidence="2" id="KW-1185">Reference proteome</keyword>
<accession>A0A151I535</accession>
<evidence type="ECO:0000313" key="2">
    <source>
        <dbReference type="Proteomes" id="UP000078540"/>
    </source>
</evidence>